<evidence type="ECO:0000313" key="2">
    <source>
        <dbReference type="Proteomes" id="UP000594262"/>
    </source>
</evidence>
<accession>A0A7M5V4B5</accession>
<sequence>MSLSNTLKKLQDDSWNVIVLCDQESCPSEFWMPVHRLLFTDYHRFTTKMYLHQHLADLTNLIKNPDYNRYQFSQSLPMSKHLFNETCLKDIEEIHIKTFHLTDAYLPPAMWVTKNVNERRKRLNKEPLEIVFHSRNLVKSFADYATFIENQSNHIRFSDYGQNKVIAPEIIYVRVIEFDCNYKPHLFTPKEKMYKMKDVECPFVDDSDTMESFDELFELINRDICADN</sequence>
<organism evidence="1 2">
    <name type="scientific">Clytia hemisphaerica</name>
    <dbReference type="NCBI Taxonomy" id="252671"/>
    <lineage>
        <taxon>Eukaryota</taxon>
        <taxon>Metazoa</taxon>
        <taxon>Cnidaria</taxon>
        <taxon>Hydrozoa</taxon>
        <taxon>Hydroidolina</taxon>
        <taxon>Leptothecata</taxon>
        <taxon>Obeliida</taxon>
        <taxon>Clytiidae</taxon>
        <taxon>Clytia</taxon>
    </lineage>
</organism>
<name>A0A7M5V4B5_9CNID</name>
<dbReference type="Proteomes" id="UP000594262">
    <property type="component" value="Unplaced"/>
</dbReference>
<reference evidence="1" key="1">
    <citation type="submission" date="2021-01" db="UniProtKB">
        <authorList>
            <consortium name="EnsemblMetazoa"/>
        </authorList>
    </citation>
    <scope>IDENTIFICATION</scope>
</reference>
<dbReference type="EnsemblMetazoa" id="CLYHEMT009411.1">
    <property type="protein sequence ID" value="CLYHEMP009411.1"/>
    <property type="gene ID" value="CLYHEMG009411"/>
</dbReference>
<keyword evidence="2" id="KW-1185">Reference proteome</keyword>
<evidence type="ECO:0000313" key="1">
    <source>
        <dbReference type="EnsemblMetazoa" id="CLYHEMP009411.1"/>
    </source>
</evidence>
<proteinExistence type="predicted"/>
<dbReference type="AlphaFoldDB" id="A0A7M5V4B5"/>
<protein>
    <submittedName>
        <fullName evidence="1">Uncharacterized protein</fullName>
    </submittedName>
</protein>